<gene>
    <name evidence="1" type="ORF">GA0116948_11912</name>
</gene>
<accession>A0A1C4G075</accession>
<keyword evidence="2" id="KW-1185">Reference proteome</keyword>
<name>A0A1C4G075_9BACT</name>
<evidence type="ECO:0000313" key="1">
    <source>
        <dbReference type="EMBL" id="SCC61598.1"/>
    </source>
</evidence>
<proteinExistence type="predicted"/>
<dbReference type="Proteomes" id="UP000242818">
    <property type="component" value="Unassembled WGS sequence"/>
</dbReference>
<sequence>MPILAGSNDLPAFVKIRTEPSYMKRIFLLIAIFLPLLAGAQVKLAEPVANAFSTKIGEHYQLPNDTVSDYIATAMTRAGTGGLDIDTTMMNLKKDPAALDNALKYLYQYSSVNRQQLIANLRNLGFSTNDAFALATYTEKKFKNDSKNILEDKRPYERSGNRPADVAAQAARDAAAVKAAEEARAKAALAAAQPIITKDSAGNTITVAPPPPPPPAPVYNMDARNLFKLHDPKSLYDLYGKENIVIRNTTDVAGNDIGQAYFLFPDTNNELEFIMHADSTNVITFSQENSGWKFPFGIKVGDPLEKVVKLNGRNFRIFGFEWEDGGTVESWEGGTLEGKGVEVLFKVVNSGDPKLYDAVTGNKKVSADNAALKKMGVVVERVSFQSIP</sequence>
<dbReference type="STRING" id="1335309.GA0116948_11912"/>
<organism evidence="1 2">
    <name type="scientific">Chitinophaga costaii</name>
    <dbReference type="NCBI Taxonomy" id="1335309"/>
    <lineage>
        <taxon>Bacteria</taxon>
        <taxon>Pseudomonadati</taxon>
        <taxon>Bacteroidota</taxon>
        <taxon>Chitinophagia</taxon>
        <taxon>Chitinophagales</taxon>
        <taxon>Chitinophagaceae</taxon>
        <taxon>Chitinophaga</taxon>
    </lineage>
</organism>
<dbReference type="EMBL" id="FMAR01000019">
    <property type="protein sequence ID" value="SCC61598.1"/>
    <property type="molecule type" value="Genomic_DNA"/>
</dbReference>
<reference evidence="1 2" key="1">
    <citation type="submission" date="2016-08" db="EMBL/GenBank/DDBJ databases">
        <authorList>
            <person name="Seilhamer J.J."/>
        </authorList>
    </citation>
    <scope>NUCLEOTIDE SEQUENCE [LARGE SCALE GENOMIC DNA]</scope>
    <source>
        <strain evidence="1 2">A37T2</strain>
    </source>
</reference>
<dbReference type="AlphaFoldDB" id="A0A1C4G075"/>
<evidence type="ECO:0000313" key="2">
    <source>
        <dbReference type="Proteomes" id="UP000242818"/>
    </source>
</evidence>
<protein>
    <submittedName>
        <fullName evidence="1">Uncharacterized protein</fullName>
    </submittedName>
</protein>